<dbReference type="PANTHER" id="PTHR43080:SF2">
    <property type="entry name" value="CBS DOMAIN-CONTAINING PROTEIN"/>
    <property type="match status" value="1"/>
</dbReference>
<dbReference type="Proteomes" id="UP000683139">
    <property type="component" value="Unassembled WGS sequence"/>
</dbReference>
<dbReference type="RefSeq" id="WP_213516480.1">
    <property type="nucleotide sequence ID" value="NZ_BOSE01000005.1"/>
</dbReference>
<dbReference type="InterPro" id="IPR000644">
    <property type="entry name" value="CBS_dom"/>
</dbReference>
<sequence>MVKGVIHIQLTQRQIDIVTFVQNQSPVTSDQIADFLNVNRATLRSDLAVLVMLGYLDAKPKVGYFPGKVQNAPTWTSRLDNMKVSDVQGVPIVISINATVQDAVISLFLENVGSLIVTDQRGAIAGMVSRKDLLKVTLGNQSAPAMPVSLVMTRQPKIVTVEPEESVLSAAKKLLHNEIGMLPVVRKTVDQDGAELLEPIGRITKTTMTEILLSLAAEPFAKDGNRV</sequence>
<dbReference type="AlphaFoldDB" id="A0A920CZB9"/>
<dbReference type="InterPro" id="IPR036388">
    <property type="entry name" value="WH-like_DNA-bd_sf"/>
</dbReference>
<dbReference type="InterPro" id="IPR046342">
    <property type="entry name" value="CBS_dom_sf"/>
</dbReference>
<name>A0A920CZB9_9BACL</name>
<comment type="caution">
    <text evidence="4">The sequence shown here is derived from an EMBL/GenBank/DDBJ whole genome shotgun (WGS) entry which is preliminary data.</text>
</comment>
<dbReference type="EMBL" id="BOSE01000005">
    <property type="protein sequence ID" value="GIP17303.1"/>
    <property type="molecule type" value="Genomic_DNA"/>
</dbReference>
<dbReference type="CDD" id="cd04617">
    <property type="entry name" value="CBS_pair_CcpN"/>
    <property type="match status" value="1"/>
</dbReference>
<organism evidence="4 5">
    <name type="scientific">Paenibacillus montaniterrae</name>
    <dbReference type="NCBI Taxonomy" id="429341"/>
    <lineage>
        <taxon>Bacteria</taxon>
        <taxon>Bacillati</taxon>
        <taxon>Bacillota</taxon>
        <taxon>Bacilli</taxon>
        <taxon>Bacillales</taxon>
        <taxon>Paenibacillaceae</taxon>
        <taxon>Paenibacillus</taxon>
    </lineage>
</organism>
<reference evidence="4" key="1">
    <citation type="submission" date="2021-03" db="EMBL/GenBank/DDBJ databases">
        <title>Antimicrobial resistance genes in bacteria isolated from Japanese honey, and their potential for conferring macrolide and lincosamide resistance in the American foulbrood pathogen Paenibacillus larvae.</title>
        <authorList>
            <person name="Okamoto M."/>
            <person name="Kumagai M."/>
            <person name="Kanamori H."/>
            <person name="Takamatsu D."/>
        </authorList>
    </citation>
    <scope>NUCLEOTIDE SEQUENCE</scope>
    <source>
        <strain evidence="4">J40TS1</strain>
    </source>
</reference>
<dbReference type="InterPro" id="IPR036390">
    <property type="entry name" value="WH_DNA-bd_sf"/>
</dbReference>
<keyword evidence="1 2" id="KW-0129">CBS domain</keyword>
<dbReference type="Gene3D" id="3.10.580.10">
    <property type="entry name" value="CBS-domain"/>
    <property type="match status" value="1"/>
</dbReference>
<keyword evidence="5" id="KW-1185">Reference proteome</keyword>
<dbReference type="PANTHER" id="PTHR43080">
    <property type="entry name" value="CBS DOMAIN-CONTAINING PROTEIN CBSX3, MITOCHONDRIAL"/>
    <property type="match status" value="1"/>
</dbReference>
<dbReference type="Gene3D" id="1.10.10.10">
    <property type="entry name" value="Winged helix-like DNA-binding domain superfamily/Winged helix DNA-binding domain"/>
    <property type="match status" value="1"/>
</dbReference>
<dbReference type="Pfam" id="PF08279">
    <property type="entry name" value="HTH_11"/>
    <property type="match status" value="1"/>
</dbReference>
<dbReference type="InterPro" id="IPR051257">
    <property type="entry name" value="Diverse_CBS-Domain"/>
</dbReference>
<evidence type="ECO:0000313" key="4">
    <source>
        <dbReference type="EMBL" id="GIP17303.1"/>
    </source>
</evidence>
<evidence type="ECO:0000313" key="5">
    <source>
        <dbReference type="Proteomes" id="UP000683139"/>
    </source>
</evidence>
<accession>A0A920CZB9</accession>
<dbReference type="SUPFAM" id="SSF46785">
    <property type="entry name" value="Winged helix' DNA-binding domain"/>
    <property type="match status" value="1"/>
</dbReference>
<evidence type="ECO:0000256" key="1">
    <source>
        <dbReference type="ARBA" id="ARBA00023122"/>
    </source>
</evidence>
<gene>
    <name evidence="4" type="ORF">J40TS1_29450</name>
</gene>
<proteinExistence type="predicted"/>
<feature type="domain" description="CBS" evidence="3">
    <location>
        <begin position="152"/>
        <end position="218"/>
    </location>
</feature>
<feature type="domain" description="CBS" evidence="3">
    <location>
        <begin position="87"/>
        <end position="144"/>
    </location>
</feature>
<dbReference type="SMART" id="SM00116">
    <property type="entry name" value="CBS"/>
    <property type="match status" value="2"/>
</dbReference>
<dbReference type="SUPFAM" id="SSF54631">
    <property type="entry name" value="CBS-domain pair"/>
    <property type="match status" value="1"/>
</dbReference>
<protein>
    <submittedName>
        <fullName evidence="4">Transcriptional regulator</fullName>
    </submittedName>
</protein>
<dbReference type="PROSITE" id="PS51371">
    <property type="entry name" value="CBS"/>
    <property type="match status" value="2"/>
</dbReference>
<evidence type="ECO:0000256" key="2">
    <source>
        <dbReference type="PROSITE-ProRule" id="PRU00703"/>
    </source>
</evidence>
<dbReference type="Pfam" id="PF00571">
    <property type="entry name" value="CBS"/>
    <property type="match status" value="2"/>
</dbReference>
<evidence type="ECO:0000259" key="3">
    <source>
        <dbReference type="PROSITE" id="PS51371"/>
    </source>
</evidence>
<dbReference type="InterPro" id="IPR013196">
    <property type="entry name" value="HTH_11"/>
</dbReference>